<dbReference type="AlphaFoldDB" id="A0A4S4MW63"/>
<dbReference type="Pfam" id="PF16335">
    <property type="entry name" value="GtaA_6_Hairpin"/>
    <property type="match status" value="1"/>
</dbReference>
<proteinExistence type="predicted"/>
<sequence length="69" mass="7970">MVIMTIIHALISGDDTLVEQYYDLLKSWTDYLVQTITNPERQSTADPDSQANDARQGYATLRFEFRITQ</sequence>
<accession>A0A4S4MW63</accession>
<organism evidence="2 3">
    <name type="scientific">Antrodiella citrinella</name>
    <dbReference type="NCBI Taxonomy" id="2447956"/>
    <lineage>
        <taxon>Eukaryota</taxon>
        <taxon>Fungi</taxon>
        <taxon>Dikarya</taxon>
        <taxon>Basidiomycota</taxon>
        <taxon>Agaricomycotina</taxon>
        <taxon>Agaricomycetes</taxon>
        <taxon>Polyporales</taxon>
        <taxon>Steccherinaceae</taxon>
        <taxon>Antrodiella</taxon>
    </lineage>
</organism>
<evidence type="ECO:0000313" key="3">
    <source>
        <dbReference type="Proteomes" id="UP000308730"/>
    </source>
</evidence>
<reference evidence="2 3" key="1">
    <citation type="submission" date="2019-02" db="EMBL/GenBank/DDBJ databases">
        <title>Genome sequencing of the rare red list fungi Antrodiella citrinella (Flaviporus citrinellus).</title>
        <authorList>
            <person name="Buettner E."/>
            <person name="Kellner H."/>
        </authorList>
    </citation>
    <scope>NUCLEOTIDE SEQUENCE [LARGE SCALE GENOMIC DNA]</scope>
    <source>
        <strain evidence="2 3">DSM 108506</strain>
    </source>
</reference>
<name>A0A4S4MW63_9APHY</name>
<keyword evidence="3" id="KW-1185">Reference proteome</keyword>
<dbReference type="Proteomes" id="UP000308730">
    <property type="component" value="Unassembled WGS sequence"/>
</dbReference>
<gene>
    <name evidence="2" type="ORF">EUX98_g3599</name>
</gene>
<feature type="domain" description="Glutaminase A central" evidence="1">
    <location>
        <begin position="1"/>
        <end position="47"/>
    </location>
</feature>
<protein>
    <recommendedName>
        <fullName evidence="1">Glutaminase A central domain-containing protein</fullName>
    </recommendedName>
</protein>
<dbReference type="OrthoDB" id="3918848at2759"/>
<evidence type="ECO:0000313" key="2">
    <source>
        <dbReference type="EMBL" id="THH30592.1"/>
    </source>
</evidence>
<comment type="caution">
    <text evidence="2">The sequence shown here is derived from an EMBL/GenBank/DDBJ whole genome shotgun (WGS) entry which is preliminary data.</text>
</comment>
<evidence type="ECO:0000259" key="1">
    <source>
        <dbReference type="Pfam" id="PF16335"/>
    </source>
</evidence>
<dbReference type="EMBL" id="SGPM01000075">
    <property type="protein sequence ID" value="THH30592.1"/>
    <property type="molecule type" value="Genomic_DNA"/>
</dbReference>
<dbReference type="InterPro" id="IPR032514">
    <property type="entry name" value="GtaA_central"/>
</dbReference>